<name>A0A2S2FG76_9GAMM</name>
<dbReference type="KEGG" id="adv:DJ533_16175"/>
<dbReference type="OrthoDB" id="6713443at2"/>
<feature type="transmembrane region" description="Helical" evidence="2">
    <location>
        <begin position="135"/>
        <end position="158"/>
    </location>
</feature>
<dbReference type="STRING" id="1871111.GCA_001704615_02653"/>
<feature type="signal peptide" evidence="3">
    <location>
        <begin position="1"/>
        <end position="21"/>
    </location>
</feature>
<evidence type="ECO:0000256" key="2">
    <source>
        <dbReference type="SAM" id="Phobius"/>
    </source>
</evidence>
<keyword evidence="2" id="KW-0812">Transmembrane</keyword>
<dbReference type="RefSeq" id="WP_065993512.1">
    <property type="nucleotide sequence ID" value="NZ_CP029397.2"/>
</dbReference>
<evidence type="ECO:0000256" key="1">
    <source>
        <dbReference type="SAM" id="Coils"/>
    </source>
</evidence>
<gene>
    <name evidence="4" type="ORF">DJ533_16175</name>
</gene>
<dbReference type="Proteomes" id="UP000245977">
    <property type="component" value="Chromosome"/>
</dbReference>
<keyword evidence="2" id="KW-0472">Membrane</keyword>
<evidence type="ECO:0008006" key="6">
    <source>
        <dbReference type="Google" id="ProtNLM"/>
    </source>
</evidence>
<dbReference type="EMBL" id="CP029397">
    <property type="protein sequence ID" value="AWL29991.1"/>
    <property type="molecule type" value="Genomic_DNA"/>
</dbReference>
<accession>A0A2S2FG76</accession>
<keyword evidence="2" id="KW-1133">Transmembrane helix</keyword>
<evidence type="ECO:0000313" key="5">
    <source>
        <dbReference type="Proteomes" id="UP000245977"/>
    </source>
</evidence>
<protein>
    <recommendedName>
        <fullName evidence="6">SH3 domain protein</fullName>
    </recommendedName>
</protein>
<feature type="chain" id="PRO_5015540004" description="SH3 domain protein" evidence="3">
    <location>
        <begin position="22"/>
        <end position="165"/>
    </location>
</feature>
<dbReference type="AlphaFoldDB" id="A0A2S2FG76"/>
<evidence type="ECO:0000256" key="3">
    <source>
        <dbReference type="SAM" id="SignalP"/>
    </source>
</evidence>
<keyword evidence="3" id="KW-0732">Signal</keyword>
<keyword evidence="1" id="KW-0175">Coiled coil</keyword>
<feature type="coiled-coil region" evidence="1">
    <location>
        <begin position="89"/>
        <end position="130"/>
    </location>
</feature>
<keyword evidence="5" id="KW-1185">Reference proteome</keyword>
<sequence>MRVVVQSLLGFSLLCSSVVWAEPTATPPTNQAAQIAAATPPPKPSILPAVAGANTIIQNQAQAQENKPLTAEQIIKEKASQDAKVKALVKDQATRLQQLEKANLEALAQNQELQLKNDNLGVQVQVLQSEQSAQMFLYGAATIAVGVLLGFLIASYIYTKRRRQW</sequence>
<reference evidence="4" key="1">
    <citation type="submission" date="2019-08" db="EMBL/GenBank/DDBJ databases">
        <title>The complete genome of Acinetobacter defluvii strain WCHAD010030.</title>
        <authorList>
            <person name="Hu Y."/>
            <person name="Qin J."/>
            <person name="Feng Y."/>
            <person name="Zong Z."/>
        </authorList>
    </citation>
    <scope>NUCLEOTIDE SEQUENCE</scope>
    <source>
        <strain evidence="4">WCHA30</strain>
    </source>
</reference>
<evidence type="ECO:0000313" key="4">
    <source>
        <dbReference type="EMBL" id="AWL29991.1"/>
    </source>
</evidence>
<proteinExistence type="predicted"/>
<organism evidence="4 5">
    <name type="scientific">Acinetobacter defluvii</name>
    <dbReference type="NCBI Taxonomy" id="1871111"/>
    <lineage>
        <taxon>Bacteria</taxon>
        <taxon>Pseudomonadati</taxon>
        <taxon>Pseudomonadota</taxon>
        <taxon>Gammaproteobacteria</taxon>
        <taxon>Moraxellales</taxon>
        <taxon>Moraxellaceae</taxon>
        <taxon>Acinetobacter</taxon>
    </lineage>
</organism>